<keyword evidence="4 7" id="KW-0812">Transmembrane</keyword>
<dbReference type="InterPro" id="IPR036942">
    <property type="entry name" value="Beta-barrel_TonB_sf"/>
</dbReference>
<evidence type="ECO:0000256" key="7">
    <source>
        <dbReference type="PROSITE-ProRule" id="PRU01360"/>
    </source>
</evidence>
<dbReference type="Pfam" id="PF07715">
    <property type="entry name" value="Plug"/>
    <property type="match status" value="1"/>
</dbReference>
<dbReference type="PANTHER" id="PTHR40980">
    <property type="entry name" value="PLUG DOMAIN-CONTAINING PROTEIN"/>
    <property type="match status" value="1"/>
</dbReference>
<evidence type="ECO:0000313" key="11">
    <source>
        <dbReference type="EMBL" id="WCO01043.1"/>
    </source>
</evidence>
<organism evidence="11 12">
    <name type="scientific">Psychroserpens ponticola</name>
    <dbReference type="NCBI Taxonomy" id="2932268"/>
    <lineage>
        <taxon>Bacteria</taxon>
        <taxon>Pseudomonadati</taxon>
        <taxon>Bacteroidota</taxon>
        <taxon>Flavobacteriia</taxon>
        <taxon>Flavobacteriales</taxon>
        <taxon>Flavobacteriaceae</taxon>
        <taxon>Psychroserpens</taxon>
    </lineage>
</organism>
<keyword evidence="5 7" id="KW-0472">Membrane</keyword>
<feature type="domain" description="Outer membrane protein beta-barrel" evidence="10">
    <location>
        <begin position="360"/>
        <end position="745"/>
    </location>
</feature>
<evidence type="ECO:0000256" key="2">
    <source>
        <dbReference type="ARBA" id="ARBA00022448"/>
    </source>
</evidence>
<gene>
    <name evidence="11" type="ORF">MUN68_013335</name>
</gene>
<dbReference type="Gene3D" id="2.40.170.20">
    <property type="entry name" value="TonB-dependent receptor, beta-barrel domain"/>
    <property type="match status" value="1"/>
</dbReference>
<dbReference type="InterPro" id="IPR039426">
    <property type="entry name" value="TonB-dep_rcpt-like"/>
</dbReference>
<dbReference type="PROSITE" id="PS52016">
    <property type="entry name" value="TONB_DEPENDENT_REC_3"/>
    <property type="match status" value="1"/>
</dbReference>
<keyword evidence="6 7" id="KW-0998">Cell outer membrane</keyword>
<protein>
    <submittedName>
        <fullName evidence="11">TonB-dependent receptor</fullName>
    </submittedName>
</protein>
<dbReference type="EMBL" id="CP116221">
    <property type="protein sequence ID" value="WCO01043.1"/>
    <property type="molecule type" value="Genomic_DNA"/>
</dbReference>
<feature type="domain" description="TonB-dependent receptor plug" evidence="9">
    <location>
        <begin position="144"/>
        <end position="216"/>
    </location>
</feature>
<evidence type="ECO:0000259" key="9">
    <source>
        <dbReference type="Pfam" id="PF07715"/>
    </source>
</evidence>
<dbReference type="RefSeq" id="WP_249996738.1">
    <property type="nucleotide sequence ID" value="NZ_CP116221.1"/>
</dbReference>
<evidence type="ECO:0000256" key="1">
    <source>
        <dbReference type="ARBA" id="ARBA00004571"/>
    </source>
</evidence>
<evidence type="ECO:0000256" key="4">
    <source>
        <dbReference type="ARBA" id="ARBA00022692"/>
    </source>
</evidence>
<dbReference type="InterPro" id="IPR008969">
    <property type="entry name" value="CarboxyPept-like_regulatory"/>
</dbReference>
<dbReference type="SUPFAM" id="SSF49464">
    <property type="entry name" value="Carboxypeptidase regulatory domain-like"/>
    <property type="match status" value="1"/>
</dbReference>
<evidence type="ECO:0000256" key="3">
    <source>
        <dbReference type="ARBA" id="ARBA00022452"/>
    </source>
</evidence>
<evidence type="ECO:0000313" key="12">
    <source>
        <dbReference type="Proteomes" id="UP001202717"/>
    </source>
</evidence>
<dbReference type="PANTHER" id="PTHR40980:SF4">
    <property type="entry name" value="TONB-DEPENDENT RECEPTOR-LIKE BETA-BARREL DOMAIN-CONTAINING PROTEIN"/>
    <property type="match status" value="1"/>
</dbReference>
<name>A0ABY7RV80_9FLAO</name>
<evidence type="ECO:0000256" key="5">
    <source>
        <dbReference type="ARBA" id="ARBA00023136"/>
    </source>
</evidence>
<keyword evidence="12" id="KW-1185">Reference proteome</keyword>
<dbReference type="InterPro" id="IPR012910">
    <property type="entry name" value="Plug_dom"/>
</dbReference>
<keyword evidence="8" id="KW-0732">Signal</keyword>
<proteinExistence type="inferred from homology"/>
<dbReference type="SUPFAM" id="SSF56935">
    <property type="entry name" value="Porins"/>
    <property type="match status" value="1"/>
</dbReference>
<sequence length="763" mass="87618">MKNLEKKSIFKSILCLFLTIPLYAQVKLNGHINDVQTNEPIPYATVILKNLEDQFVIGTTTNENGFYELNSEKGDYTIQVHFMGFKTYSSTIHLSKTLTKNINLISEELQLNEVTIIAKKTSVQQLIDKKIINVGQDILSSGGSAATVLSQLSEVNADENGSISLRGNENVQILVNGKPSPLSNAELLTQISASDIQTIEIITSPSAKYRSDGLTGILNIITTKKVKAGITLSNNASINSLGAFSGGTSLGYGKKKISYKLGLSYRKNKSNSAYQRQRFGSFPYLENSKSDYRGHVYRINTGLDWFPNKNNEISWSAQYSDNTHSSDIKGYITDVNTTQQQDLLNKHIHRTFKANGNYRHNFEKEGNFFEIDAQITSNKNTLTGLFFPNINALDNITKNKIQTTDFAFDNVNQLSEIIKLETGYLWHTRKLDNRRQLIETTTSEENYNYKYTTHALYALTHFKLKQFEIQTGLRLEFFNRNAQFKTENVNVNSNFTNLFPSIHFKYSKNDVHTFGLGFNRRTSRPRIYQINPISQQSNEFTFSKGNPNLASEFSNNIDLSYLFKMKEFSVSQTFSYQKKEQSIYRNLKISSEGVQTFSYDNYSGSDVFGIEIALTYKPLKWLDSRFNFNWNYENLNASSIDFSSDYSRNYQFTFKNDFSLNEKLNTNISWRYQGSSNGLYQKRSELQNLDFGLRHALFNNDGNLSLRVTDIFNTREYRGREFGEDFERFFSSKPSSRAIHLAFSYRFSKGNIEKRNKKERAYE</sequence>
<dbReference type="Gene3D" id="2.170.130.10">
    <property type="entry name" value="TonB-dependent receptor, plug domain"/>
    <property type="match status" value="1"/>
</dbReference>
<dbReference type="Proteomes" id="UP001202717">
    <property type="component" value="Chromosome"/>
</dbReference>
<dbReference type="Pfam" id="PF13715">
    <property type="entry name" value="CarbopepD_reg_2"/>
    <property type="match status" value="1"/>
</dbReference>
<dbReference type="InterPro" id="IPR037066">
    <property type="entry name" value="Plug_dom_sf"/>
</dbReference>
<feature type="signal peptide" evidence="8">
    <location>
        <begin position="1"/>
        <end position="26"/>
    </location>
</feature>
<comment type="subcellular location">
    <subcellularLocation>
        <location evidence="1 7">Cell outer membrane</location>
        <topology evidence="1 7">Multi-pass membrane protein</topology>
    </subcellularLocation>
</comment>
<keyword evidence="2 7" id="KW-0813">Transport</keyword>
<comment type="similarity">
    <text evidence="7">Belongs to the TonB-dependent receptor family.</text>
</comment>
<evidence type="ECO:0000256" key="8">
    <source>
        <dbReference type="SAM" id="SignalP"/>
    </source>
</evidence>
<reference evidence="11 12" key="1">
    <citation type="submission" date="2023-01" db="EMBL/GenBank/DDBJ databases">
        <title>Psychroserpens ponticola sp. nov., isolated from seawater.</title>
        <authorList>
            <person name="Kristyanto S."/>
            <person name="Jung J."/>
            <person name="Kim J.M."/>
            <person name="Jeon C.O."/>
        </authorList>
    </citation>
    <scope>NUCLEOTIDE SEQUENCE [LARGE SCALE GENOMIC DNA]</scope>
    <source>
        <strain evidence="11 12">MSW6</strain>
    </source>
</reference>
<feature type="chain" id="PRO_5045937031" evidence="8">
    <location>
        <begin position="27"/>
        <end position="763"/>
    </location>
</feature>
<keyword evidence="11" id="KW-0675">Receptor</keyword>
<accession>A0ABY7RV80</accession>
<dbReference type="Pfam" id="PF14905">
    <property type="entry name" value="OMP_b-brl_3"/>
    <property type="match status" value="1"/>
</dbReference>
<dbReference type="InterPro" id="IPR041700">
    <property type="entry name" value="OMP_b-brl_3"/>
</dbReference>
<evidence type="ECO:0000256" key="6">
    <source>
        <dbReference type="ARBA" id="ARBA00023237"/>
    </source>
</evidence>
<evidence type="ECO:0000259" key="10">
    <source>
        <dbReference type="Pfam" id="PF14905"/>
    </source>
</evidence>
<dbReference type="Gene3D" id="2.60.40.1120">
    <property type="entry name" value="Carboxypeptidase-like, regulatory domain"/>
    <property type="match status" value="1"/>
</dbReference>
<keyword evidence="3 7" id="KW-1134">Transmembrane beta strand</keyword>